<evidence type="ECO:0000313" key="1">
    <source>
        <dbReference type="EMBL" id="MES1922032.1"/>
    </source>
</evidence>
<dbReference type="Proteomes" id="UP001439008">
    <property type="component" value="Unassembled WGS sequence"/>
</dbReference>
<gene>
    <name evidence="1" type="ORF">MHBO_003549</name>
</gene>
<dbReference type="EMBL" id="JBDODL010002111">
    <property type="protein sequence ID" value="MES1922032.1"/>
    <property type="molecule type" value="Genomic_DNA"/>
</dbReference>
<feature type="non-terminal residue" evidence="1">
    <location>
        <position position="168"/>
    </location>
</feature>
<name>A0ABV2AQW9_9EUKA</name>
<accession>A0ABV2AQW9</accession>
<proteinExistence type="predicted"/>
<protein>
    <submittedName>
        <fullName evidence="1">Uncharacterized protein</fullName>
    </submittedName>
</protein>
<reference evidence="1 2" key="1">
    <citation type="journal article" date="2024" name="BMC Biol.">
        <title>Comparative genomics of Ascetosporea gives new insight into the evolutionary basis for animal parasitism in Rhizaria.</title>
        <authorList>
            <person name="Hiltunen Thoren M."/>
            <person name="Onut-Brannstrom I."/>
            <person name="Alfjorden A."/>
            <person name="Peckova H."/>
            <person name="Swords F."/>
            <person name="Hooper C."/>
            <person name="Holzer A.S."/>
            <person name="Bass D."/>
            <person name="Burki F."/>
        </authorList>
    </citation>
    <scope>NUCLEOTIDE SEQUENCE [LARGE SCALE GENOMIC DNA]</scope>
    <source>
        <strain evidence="1">20-A016</strain>
    </source>
</reference>
<keyword evidence="2" id="KW-1185">Reference proteome</keyword>
<organism evidence="1 2">
    <name type="scientific">Bonamia ostreae</name>
    <dbReference type="NCBI Taxonomy" id="126728"/>
    <lineage>
        <taxon>Eukaryota</taxon>
        <taxon>Sar</taxon>
        <taxon>Rhizaria</taxon>
        <taxon>Endomyxa</taxon>
        <taxon>Ascetosporea</taxon>
        <taxon>Haplosporida</taxon>
        <taxon>Bonamia</taxon>
    </lineage>
</organism>
<sequence>MTEDMYLDIERRSVGSAERIVVICDGISQEATDLINSSVENRVIAIRMPVDEGLDYFYDDLTFMINASVDGEGITSGRVKELRLSENGITVFGFDRTDDEIYQYCEALDKNFVSSDPNDKTSHSIRLSKLLANDSFDILLNCKTIGRYRMLSGMLEDVYKSKKEFDKG</sequence>
<evidence type="ECO:0000313" key="2">
    <source>
        <dbReference type="Proteomes" id="UP001439008"/>
    </source>
</evidence>
<comment type="caution">
    <text evidence="1">The sequence shown here is derived from an EMBL/GenBank/DDBJ whole genome shotgun (WGS) entry which is preliminary data.</text>
</comment>